<keyword evidence="1" id="KW-0812">Transmembrane</keyword>
<sequence>MPRKKVAKKVNTIIKTKTERKEFYKGSAFIGFVAIVLLILVFLVVVYSSLQKVQSDVFNVREVISEQQKFNLQEIKDQVKQEELENKTYLYLNRRLGIKFEIPAGYNQEEGVIEDNGILMFGPIQDLSGVKLPKFTLRIFEKTNLEDYKKNFYFADETCGSANSYCLMFDFNYTDLSENRVEAVDKLLEEEDVIQYPAWKYSIENECLVPTIIIYNEKTNTMYEFQEHCSEEGSVKYLQLQEMLKSFSFIE</sequence>
<protein>
    <submittedName>
        <fullName evidence="2">Uncharacterized protein</fullName>
    </submittedName>
</protein>
<evidence type="ECO:0000313" key="2">
    <source>
        <dbReference type="EMBL" id="OGF32217.1"/>
    </source>
</evidence>
<reference evidence="2 3" key="1">
    <citation type="journal article" date="2016" name="Nat. Commun.">
        <title>Thousands of microbial genomes shed light on interconnected biogeochemical processes in an aquifer system.</title>
        <authorList>
            <person name="Anantharaman K."/>
            <person name="Brown C.T."/>
            <person name="Hug L.A."/>
            <person name="Sharon I."/>
            <person name="Castelle C.J."/>
            <person name="Probst A.J."/>
            <person name="Thomas B.C."/>
            <person name="Singh A."/>
            <person name="Wilkins M.J."/>
            <person name="Karaoz U."/>
            <person name="Brodie E.L."/>
            <person name="Williams K.H."/>
            <person name="Hubbard S.S."/>
            <person name="Banfield J.F."/>
        </authorList>
    </citation>
    <scope>NUCLEOTIDE SEQUENCE [LARGE SCALE GENOMIC DNA]</scope>
</reference>
<dbReference type="AlphaFoldDB" id="A0A1F5SZT1"/>
<name>A0A1F5SZT1_9BACT</name>
<accession>A0A1F5SZT1</accession>
<dbReference type="EMBL" id="MFGJ01000006">
    <property type="protein sequence ID" value="OGF32217.1"/>
    <property type="molecule type" value="Genomic_DNA"/>
</dbReference>
<organism evidence="2 3">
    <name type="scientific">Candidatus Falkowbacteria bacterium RIFOXYC2_FULL_36_12</name>
    <dbReference type="NCBI Taxonomy" id="1798002"/>
    <lineage>
        <taxon>Bacteria</taxon>
        <taxon>Candidatus Falkowiibacteriota</taxon>
    </lineage>
</organism>
<comment type="caution">
    <text evidence="2">The sequence shown here is derived from an EMBL/GenBank/DDBJ whole genome shotgun (WGS) entry which is preliminary data.</text>
</comment>
<dbReference type="STRING" id="1798002.A2478_02740"/>
<proteinExistence type="predicted"/>
<dbReference type="Proteomes" id="UP000179001">
    <property type="component" value="Unassembled WGS sequence"/>
</dbReference>
<evidence type="ECO:0000313" key="3">
    <source>
        <dbReference type="Proteomes" id="UP000179001"/>
    </source>
</evidence>
<keyword evidence="1" id="KW-1133">Transmembrane helix</keyword>
<feature type="transmembrane region" description="Helical" evidence="1">
    <location>
        <begin position="27"/>
        <end position="50"/>
    </location>
</feature>
<keyword evidence="1" id="KW-0472">Membrane</keyword>
<gene>
    <name evidence="2" type="ORF">A2478_02740</name>
</gene>
<evidence type="ECO:0000256" key="1">
    <source>
        <dbReference type="SAM" id="Phobius"/>
    </source>
</evidence>